<evidence type="ECO:0000313" key="3">
    <source>
        <dbReference type="RefSeq" id="XP_065645956.1"/>
    </source>
</evidence>
<name>A0ABM4BAK8_HYDVU</name>
<gene>
    <name evidence="3" type="primary">LOC124811942</name>
</gene>
<dbReference type="Proteomes" id="UP001652625">
    <property type="component" value="Chromosome 02"/>
</dbReference>
<evidence type="ECO:0000313" key="2">
    <source>
        <dbReference type="Proteomes" id="UP001652625"/>
    </source>
</evidence>
<protein>
    <submittedName>
        <fullName evidence="3">Uncharacterized protein LOC124811942 isoform X2</fullName>
    </submittedName>
</protein>
<organism evidence="2 3">
    <name type="scientific">Hydra vulgaris</name>
    <name type="common">Hydra</name>
    <name type="synonym">Hydra attenuata</name>
    <dbReference type="NCBI Taxonomy" id="6087"/>
    <lineage>
        <taxon>Eukaryota</taxon>
        <taxon>Metazoa</taxon>
        <taxon>Cnidaria</taxon>
        <taxon>Hydrozoa</taxon>
        <taxon>Hydroidolina</taxon>
        <taxon>Anthoathecata</taxon>
        <taxon>Aplanulata</taxon>
        <taxon>Hydridae</taxon>
        <taxon>Hydra</taxon>
    </lineage>
</organism>
<reference evidence="3" key="2">
    <citation type="submission" date="2025-08" db="UniProtKB">
        <authorList>
            <consortium name="RefSeq"/>
        </authorList>
    </citation>
    <scope>IDENTIFICATION</scope>
</reference>
<feature type="chain" id="PRO_5045039789" evidence="1">
    <location>
        <begin position="18"/>
        <end position="433"/>
    </location>
</feature>
<dbReference type="RefSeq" id="XP_065645956.1">
    <property type="nucleotide sequence ID" value="XM_065789884.1"/>
</dbReference>
<reference evidence="2" key="1">
    <citation type="submission" date="2025-05" db="UniProtKB">
        <authorList>
            <consortium name="RefSeq"/>
        </authorList>
    </citation>
    <scope>NUCLEOTIDE SEQUENCE [LARGE SCALE GENOMIC DNA]</scope>
</reference>
<evidence type="ECO:0000256" key="1">
    <source>
        <dbReference type="SAM" id="SignalP"/>
    </source>
</evidence>
<sequence>MFYLKLLLIIIVGLSSGIVYDNFCKDYPSSPQCQLINKNTRPPNERCNPFANECMLNDFVDSSIASCKVYSESGADNPDLRCFPQITAPINVYSQRIIAVSEGDPSCVPVKYKMKLVCGDRGTRCVCDTGDSRLSDPVNKWTQHLCRCQWSIDFCSINNVCTNNSKCISSGSSLLCTDGSVNQCTISPSLCQSINSYCVELIDTPNTQWTIGSGVEGYGFICIEKSLFNSINNLAPYCNLNITNQVIKSDFRIPYDGIDYCCYAYLTCVKKGDKVGGFLLKPRPCYCLTEFKKCLLSIKIVRQKDFALSFFTFLNKIAGCTFDDSGKCNPQTPSTCEKGDLINPKYANCKINCLSGPLLPIEIRSCRIRKCIPPNNFIGMRILDVPNPFESSRCDSVKDLPIECGFSGTRCVCDGQPSGDVFTDGCRCQYWPV</sequence>
<accession>A0ABM4BAK8</accession>
<keyword evidence="2" id="KW-1185">Reference proteome</keyword>
<keyword evidence="1" id="KW-0732">Signal</keyword>
<dbReference type="GeneID" id="124811942"/>
<feature type="signal peptide" evidence="1">
    <location>
        <begin position="1"/>
        <end position="17"/>
    </location>
</feature>
<proteinExistence type="predicted"/>